<feature type="transmembrane region" description="Helical" evidence="7">
    <location>
        <begin position="21"/>
        <end position="41"/>
    </location>
</feature>
<dbReference type="PANTHER" id="PTHR11403:SF6">
    <property type="entry name" value="NITRIC OXIDE REDUCTASE SUBUNIT E"/>
    <property type="match status" value="1"/>
</dbReference>
<evidence type="ECO:0000313" key="11">
    <source>
        <dbReference type="Proteomes" id="UP000298774"/>
    </source>
</evidence>
<dbReference type="EMBL" id="JAWXYC010000003">
    <property type="protein sequence ID" value="MDX5951303.1"/>
    <property type="molecule type" value="Genomic_DNA"/>
</dbReference>
<dbReference type="AlphaFoldDB" id="A0A0P0EX58"/>
<evidence type="ECO:0000256" key="1">
    <source>
        <dbReference type="ARBA" id="ARBA00004141"/>
    </source>
</evidence>
<dbReference type="InterPro" id="IPR024791">
    <property type="entry name" value="Cyt_c/ubiquinol_Oxase_su3"/>
</dbReference>
<comment type="similarity">
    <text evidence="2 6">Belongs to the cytochrome c oxidase subunit 3 family.</text>
</comment>
<keyword evidence="4 7" id="KW-1133">Transmembrane helix</keyword>
<feature type="transmembrane region" description="Helical" evidence="7">
    <location>
        <begin position="61"/>
        <end position="79"/>
    </location>
</feature>
<evidence type="ECO:0000313" key="9">
    <source>
        <dbReference type="EMBL" id="MDX5951303.1"/>
    </source>
</evidence>
<keyword evidence="3 6" id="KW-0812">Transmembrane</keyword>
<dbReference type="InterPro" id="IPR000298">
    <property type="entry name" value="Cyt_c_oxidase-like_su3"/>
</dbReference>
<dbReference type="GeneID" id="56453117"/>
<keyword evidence="12" id="KW-1185">Reference proteome</keyword>
<dbReference type="SUPFAM" id="SSF81452">
    <property type="entry name" value="Cytochrome c oxidase subunit III-like"/>
    <property type="match status" value="1"/>
</dbReference>
<dbReference type="GO" id="GO:0005886">
    <property type="term" value="C:plasma membrane"/>
    <property type="evidence" value="ECO:0007669"/>
    <property type="project" value="UniProtKB-SubCell"/>
</dbReference>
<evidence type="ECO:0000256" key="2">
    <source>
        <dbReference type="ARBA" id="ARBA00010581"/>
    </source>
</evidence>
<gene>
    <name evidence="10" type="ORF">D3868_21190</name>
    <name evidence="9" type="ORF">SIM66_08860</name>
</gene>
<keyword evidence="10" id="KW-0614">Plasmid</keyword>
<organism evidence="10 11">
    <name type="scientific">Azospirillum brasilense</name>
    <dbReference type="NCBI Taxonomy" id="192"/>
    <lineage>
        <taxon>Bacteria</taxon>
        <taxon>Pseudomonadati</taxon>
        <taxon>Pseudomonadota</taxon>
        <taxon>Alphaproteobacteria</taxon>
        <taxon>Rhodospirillales</taxon>
        <taxon>Azospirillaceae</taxon>
        <taxon>Azospirillum</taxon>
    </lineage>
</organism>
<geneLocation type="plasmid" evidence="10 11">
    <name>p1</name>
</geneLocation>
<reference evidence="9 12" key="2">
    <citation type="submission" date="2023-11" db="EMBL/GenBank/DDBJ databases">
        <title>MicrobeMod: A computational toolkit for identifying prokaryotic methylation and restriction-modification with nanopore sequencing.</title>
        <authorList>
            <person name="Crits-Christoph A."/>
            <person name="Kang S.C."/>
            <person name="Lee H."/>
            <person name="Ostrov N."/>
        </authorList>
    </citation>
    <scope>NUCLEOTIDE SEQUENCE [LARGE SCALE GENOMIC DNA]</scope>
    <source>
        <strain evidence="9 12">ATCC 29145</strain>
    </source>
</reference>
<feature type="transmembrane region" description="Helical" evidence="7">
    <location>
        <begin position="140"/>
        <end position="164"/>
    </location>
</feature>
<dbReference type="GO" id="GO:0004129">
    <property type="term" value="F:cytochrome-c oxidase activity"/>
    <property type="evidence" value="ECO:0007669"/>
    <property type="project" value="InterPro"/>
</dbReference>
<dbReference type="InterPro" id="IPR035973">
    <property type="entry name" value="Cyt_c_oxidase_su3-like_sf"/>
</dbReference>
<keyword evidence="5 7" id="KW-0472">Membrane</keyword>
<dbReference type="EMBL" id="CP032340">
    <property type="protein sequence ID" value="QCO11493.1"/>
    <property type="molecule type" value="Genomic_DNA"/>
</dbReference>
<dbReference type="Proteomes" id="UP000298774">
    <property type="component" value="Plasmid p1"/>
</dbReference>
<sequence>MTTEPFVHAGQREEANHLGMWLFLATEAMMFGALFFALTVVRFRMPEGVRLASGHLDKLLGTLNTGVLLTSSLLVALAVTAARQGRQERTAGLLAGAAGLGVVFLAIKAYEYVTEFREGLMPGPGFRLAEQPGAELFFNLYYAATGLHALHLTIGVLLILGLSARVLGGYLKVPERSTSVELPGLYWHVVDIVWVFLYPTLYLVSR</sequence>
<name>A0A0P0EX58_AZOBR</name>
<evidence type="ECO:0000313" key="12">
    <source>
        <dbReference type="Proteomes" id="UP001277471"/>
    </source>
</evidence>
<evidence type="ECO:0000256" key="3">
    <source>
        <dbReference type="ARBA" id="ARBA00022692"/>
    </source>
</evidence>
<evidence type="ECO:0000256" key="7">
    <source>
        <dbReference type="SAM" id="Phobius"/>
    </source>
</evidence>
<dbReference type="KEGG" id="abf:AMK58_16225"/>
<dbReference type="PANTHER" id="PTHR11403">
    <property type="entry name" value="CYTOCHROME C OXIDASE SUBUNIT III"/>
    <property type="match status" value="1"/>
</dbReference>
<dbReference type="Gene3D" id="1.20.120.80">
    <property type="entry name" value="Cytochrome c oxidase, subunit III, four-helix bundle"/>
    <property type="match status" value="1"/>
</dbReference>
<dbReference type="GO" id="GO:0019646">
    <property type="term" value="P:aerobic electron transport chain"/>
    <property type="evidence" value="ECO:0007669"/>
    <property type="project" value="InterPro"/>
</dbReference>
<evidence type="ECO:0000313" key="10">
    <source>
        <dbReference type="EMBL" id="QCO11493.1"/>
    </source>
</evidence>
<reference evidence="10 11" key="1">
    <citation type="submission" date="2018-09" db="EMBL/GenBank/DDBJ databases">
        <title>Whole genome based analysis of evolution and adaptive divergence in Indian and Brazilian strains of Azospirillum brasilense.</title>
        <authorList>
            <person name="Singh C."/>
            <person name="Tripathi A.K."/>
        </authorList>
    </citation>
    <scope>NUCLEOTIDE SEQUENCE [LARGE SCALE GENOMIC DNA]</scope>
    <source>
        <strain evidence="10 11">MTCC4038</strain>
        <plasmid evidence="10 11">p1</plasmid>
    </source>
</reference>
<feature type="transmembrane region" description="Helical" evidence="7">
    <location>
        <begin position="185"/>
        <end position="204"/>
    </location>
</feature>
<dbReference type="Proteomes" id="UP001277471">
    <property type="component" value="Unassembled WGS sequence"/>
</dbReference>
<protein>
    <submittedName>
        <fullName evidence="10">Cytochrome c oxidase polypeptide III</fullName>
    </submittedName>
    <submittedName>
        <fullName evidence="9">Cytochrome c oxidase subunit 3</fullName>
    </submittedName>
</protein>
<dbReference type="PROSITE" id="PS50253">
    <property type="entry name" value="COX3"/>
    <property type="match status" value="1"/>
</dbReference>
<dbReference type="RefSeq" id="WP_035676480.1">
    <property type="nucleotide sequence ID" value="NZ_CP012915.1"/>
</dbReference>
<accession>A0A0P0EX58</accession>
<evidence type="ECO:0000256" key="5">
    <source>
        <dbReference type="ARBA" id="ARBA00023136"/>
    </source>
</evidence>
<feature type="domain" description="Heme-copper oxidase subunit III family profile" evidence="8">
    <location>
        <begin position="1"/>
        <end position="206"/>
    </location>
</feature>
<evidence type="ECO:0000259" key="8">
    <source>
        <dbReference type="PROSITE" id="PS50253"/>
    </source>
</evidence>
<dbReference type="Pfam" id="PF00510">
    <property type="entry name" value="COX3"/>
    <property type="match status" value="1"/>
</dbReference>
<evidence type="ECO:0000256" key="4">
    <source>
        <dbReference type="ARBA" id="ARBA00022989"/>
    </source>
</evidence>
<feature type="transmembrane region" description="Helical" evidence="7">
    <location>
        <begin position="91"/>
        <end position="110"/>
    </location>
</feature>
<proteinExistence type="inferred from homology"/>
<comment type="subcellular location">
    <subcellularLocation>
        <location evidence="6">Cell membrane</location>
        <topology evidence="6">Multi-pass membrane protein</topology>
    </subcellularLocation>
    <subcellularLocation>
        <location evidence="1">Membrane</location>
        <topology evidence="1">Multi-pass membrane protein</topology>
    </subcellularLocation>
</comment>
<evidence type="ECO:0000256" key="6">
    <source>
        <dbReference type="RuleBase" id="RU003376"/>
    </source>
</evidence>
<dbReference type="InterPro" id="IPR013833">
    <property type="entry name" value="Cyt_c_oxidase_su3_a-hlx"/>
</dbReference>